<feature type="transmembrane region" description="Helical" evidence="6">
    <location>
        <begin position="156"/>
        <end position="175"/>
    </location>
</feature>
<dbReference type="AlphaFoldDB" id="A0A0G4G5J7"/>
<feature type="compositionally biased region" description="Basic and acidic residues" evidence="5">
    <location>
        <begin position="443"/>
        <end position="452"/>
    </location>
</feature>
<feature type="region of interest" description="Disordered" evidence="5">
    <location>
        <begin position="308"/>
        <end position="401"/>
    </location>
</feature>
<dbReference type="PANTHER" id="PTHR14255">
    <property type="entry name" value="CEREBLON"/>
    <property type="match status" value="1"/>
</dbReference>
<feature type="region of interest" description="Disordered" evidence="5">
    <location>
        <begin position="421"/>
        <end position="459"/>
    </location>
</feature>
<feature type="transmembrane region" description="Helical" evidence="6">
    <location>
        <begin position="512"/>
        <end position="532"/>
    </location>
</feature>
<feature type="transmembrane region" description="Helical" evidence="6">
    <location>
        <begin position="566"/>
        <end position="591"/>
    </location>
</feature>
<feature type="chain" id="PRO_5005189993" description="Membrane transporter protein" evidence="7">
    <location>
        <begin position="32"/>
        <end position="707"/>
    </location>
</feature>
<gene>
    <name evidence="8" type="ORF">Cvel_20223</name>
</gene>
<organism evidence="8">
    <name type="scientific">Chromera velia CCMP2878</name>
    <dbReference type="NCBI Taxonomy" id="1169474"/>
    <lineage>
        <taxon>Eukaryota</taxon>
        <taxon>Sar</taxon>
        <taxon>Alveolata</taxon>
        <taxon>Colpodellida</taxon>
        <taxon>Chromeraceae</taxon>
        <taxon>Chromera</taxon>
    </lineage>
</organism>
<feature type="transmembrane region" description="Helical" evidence="6">
    <location>
        <begin position="131"/>
        <end position="150"/>
    </location>
</feature>
<comment type="subcellular location">
    <subcellularLocation>
        <location evidence="1">Membrane</location>
        <topology evidence="1">Multi-pass membrane protein</topology>
    </subcellularLocation>
</comment>
<reference evidence="8" key="1">
    <citation type="submission" date="2014-11" db="EMBL/GenBank/DDBJ databases">
        <authorList>
            <person name="Otto D Thomas"/>
            <person name="Naeem Raeece"/>
        </authorList>
    </citation>
    <scope>NUCLEOTIDE SEQUENCE</scope>
</reference>
<evidence type="ECO:0000256" key="5">
    <source>
        <dbReference type="SAM" id="MobiDB-lite"/>
    </source>
</evidence>
<evidence type="ECO:0008006" key="9">
    <source>
        <dbReference type="Google" id="ProtNLM"/>
    </source>
</evidence>
<feature type="transmembrane region" description="Helical" evidence="6">
    <location>
        <begin position="629"/>
        <end position="648"/>
    </location>
</feature>
<feature type="transmembrane region" description="Helical" evidence="6">
    <location>
        <begin position="55"/>
        <end position="88"/>
    </location>
</feature>
<evidence type="ECO:0000256" key="7">
    <source>
        <dbReference type="SAM" id="SignalP"/>
    </source>
</evidence>
<accession>A0A0G4G5J7</accession>
<dbReference type="EMBL" id="CDMZ01000884">
    <property type="protein sequence ID" value="CEM23332.1"/>
    <property type="molecule type" value="Genomic_DNA"/>
</dbReference>
<feature type="compositionally biased region" description="Basic and acidic residues" evidence="5">
    <location>
        <begin position="223"/>
        <end position="250"/>
    </location>
</feature>
<keyword evidence="4 6" id="KW-0472">Membrane</keyword>
<dbReference type="PANTHER" id="PTHR14255:SF3">
    <property type="entry name" value="SULFITE EXPORTER TAUE_SAFE FAMILY PROTEIN 5-RELATED"/>
    <property type="match status" value="1"/>
</dbReference>
<evidence type="ECO:0000256" key="2">
    <source>
        <dbReference type="ARBA" id="ARBA00022692"/>
    </source>
</evidence>
<feature type="transmembrane region" description="Helical" evidence="6">
    <location>
        <begin position="480"/>
        <end position="500"/>
    </location>
</feature>
<keyword evidence="2 6" id="KW-0812">Transmembrane</keyword>
<evidence type="ECO:0000256" key="3">
    <source>
        <dbReference type="ARBA" id="ARBA00022989"/>
    </source>
</evidence>
<protein>
    <recommendedName>
        <fullName evidence="9">Membrane transporter protein</fullName>
    </recommendedName>
</protein>
<name>A0A0G4G5J7_9ALVE</name>
<feature type="transmembrane region" description="Helical" evidence="6">
    <location>
        <begin position="660"/>
        <end position="682"/>
    </location>
</feature>
<dbReference type="Pfam" id="PF01925">
    <property type="entry name" value="TauE"/>
    <property type="match status" value="2"/>
</dbReference>
<evidence type="ECO:0000256" key="6">
    <source>
        <dbReference type="SAM" id="Phobius"/>
    </source>
</evidence>
<feature type="compositionally biased region" description="Basic and acidic residues" evidence="5">
    <location>
        <begin position="191"/>
        <end position="201"/>
    </location>
</feature>
<keyword evidence="3 6" id="KW-1133">Transmembrane helix</keyword>
<evidence type="ECO:0000313" key="8">
    <source>
        <dbReference type="EMBL" id="CEM23332.1"/>
    </source>
</evidence>
<feature type="signal peptide" evidence="7">
    <location>
        <begin position="1"/>
        <end position="31"/>
    </location>
</feature>
<dbReference type="VEuPathDB" id="CryptoDB:Cvel_20223"/>
<dbReference type="GO" id="GO:0031464">
    <property type="term" value="C:Cul4A-RING E3 ubiquitin ligase complex"/>
    <property type="evidence" value="ECO:0007669"/>
    <property type="project" value="TreeGrafter"/>
</dbReference>
<proteinExistence type="predicted"/>
<sequence length="707" mass="74227">MTFFFPVTDMQRGSKAVCFAIFACSVGLAACASSTEDEDDATPLWELLAAGDGRLIGASIGFACISAAAITVGIGGGGLFVPLLIVAFDFQISQATGLSQALIFGGTLAGLFLNLQQRHPVADRPAINLELILFMTPMLLSGALTGVILHAVLPDYFVLALVAIVLSYTAFKTFVQGFKLRKNEKEARAKIEAQSRRRVAEEAEEGDMGAVNGEGGGILDEEVGVRKAEGDGDRHSEDDNVARFSRERDVVGGAGGSPSQAARSSLGGVSDGGERESRAGRQGSFASAFSGVINRLFTEGDGIAISVDGTELGGGGGAPGMERRRSNVRTSSAPHISGLELRSNGSQAEVDPRGKGPSSVCSAPGPAHGAATMPAAVTNGRGSPAQRLSVVSNGEGAGSLPEIWEGEAEGEGGLLRADVEKGQTSPQTRGEKEDAAAAGASRGGHEEMENRSSETAADAPLSAEVKAMLEHDSKHNMRRWTYLLTVWGVTMAIQVSKSVLKTRVPFEVGCPVYWVLSLAAIVINFLMSFVFIRMSISEYARKSEAGYPFVEGDFEFRREAVVRLSVMFFVAGVISALMGIGGGLILGTLLLHVGFIPQVVTAANATSLIITSSSTAVTFALTGAAPWEYAVFLGACTFVGAAVGKFVLDRLVKKYKLASLLVILLAFLITFSLIAMLVFGSLNLVAQAEEDGGIRHFTFQKLATCNF</sequence>
<dbReference type="GO" id="GO:0016020">
    <property type="term" value="C:membrane"/>
    <property type="evidence" value="ECO:0007669"/>
    <property type="project" value="UniProtKB-SubCell"/>
</dbReference>
<feature type="region of interest" description="Disordered" evidence="5">
    <location>
        <begin position="191"/>
        <end position="282"/>
    </location>
</feature>
<evidence type="ECO:0000256" key="4">
    <source>
        <dbReference type="ARBA" id="ARBA00023136"/>
    </source>
</evidence>
<evidence type="ECO:0000256" key="1">
    <source>
        <dbReference type="ARBA" id="ARBA00004141"/>
    </source>
</evidence>
<dbReference type="GO" id="GO:0016567">
    <property type="term" value="P:protein ubiquitination"/>
    <property type="evidence" value="ECO:0007669"/>
    <property type="project" value="TreeGrafter"/>
</dbReference>
<dbReference type="InterPro" id="IPR002781">
    <property type="entry name" value="TM_pro_TauE-like"/>
</dbReference>
<keyword evidence="7" id="KW-0732">Signal</keyword>